<comment type="caution">
    <text evidence="2">The sequence shown here is derived from an EMBL/GenBank/DDBJ whole genome shotgun (WGS) entry which is preliminary data.</text>
</comment>
<organism evidence="2 3">
    <name type="scientific">Pristionchus entomophagus</name>
    <dbReference type="NCBI Taxonomy" id="358040"/>
    <lineage>
        <taxon>Eukaryota</taxon>
        <taxon>Metazoa</taxon>
        <taxon>Ecdysozoa</taxon>
        <taxon>Nematoda</taxon>
        <taxon>Chromadorea</taxon>
        <taxon>Rhabditida</taxon>
        <taxon>Rhabditina</taxon>
        <taxon>Diplogasteromorpha</taxon>
        <taxon>Diplogasteroidea</taxon>
        <taxon>Neodiplogasteridae</taxon>
        <taxon>Pristionchus</taxon>
    </lineage>
</organism>
<feature type="non-terminal residue" evidence="2">
    <location>
        <position position="1"/>
    </location>
</feature>
<dbReference type="Proteomes" id="UP001432027">
    <property type="component" value="Unassembled WGS sequence"/>
</dbReference>
<keyword evidence="3" id="KW-1185">Reference proteome</keyword>
<proteinExistence type="predicted"/>
<protein>
    <submittedName>
        <fullName evidence="2">Uncharacterized protein</fullName>
    </submittedName>
</protein>
<name>A0AAV5T9Y6_9BILA</name>
<feature type="compositionally biased region" description="Basic and acidic residues" evidence="1">
    <location>
        <begin position="96"/>
        <end position="114"/>
    </location>
</feature>
<evidence type="ECO:0000313" key="2">
    <source>
        <dbReference type="EMBL" id="GMS91930.1"/>
    </source>
</evidence>
<dbReference type="EMBL" id="BTSX01000004">
    <property type="protein sequence ID" value="GMS91930.1"/>
    <property type="molecule type" value="Genomic_DNA"/>
</dbReference>
<sequence length="114" mass="12889">EMVMELEREGRERKALREACNLHRLPKAMGRPAPGHEDDDVQILETDGANDWAEFLVGLDRSDRLSRAGNGDDSFEFETEEAAPAAAADASDDQEETRRKNEKEDKKEEGEKEE</sequence>
<reference evidence="2" key="1">
    <citation type="submission" date="2023-10" db="EMBL/GenBank/DDBJ databases">
        <title>Genome assembly of Pristionchus species.</title>
        <authorList>
            <person name="Yoshida K."/>
            <person name="Sommer R.J."/>
        </authorList>
    </citation>
    <scope>NUCLEOTIDE SEQUENCE</scope>
    <source>
        <strain evidence="2">RS0144</strain>
    </source>
</reference>
<accession>A0AAV5T9Y6</accession>
<evidence type="ECO:0000256" key="1">
    <source>
        <dbReference type="SAM" id="MobiDB-lite"/>
    </source>
</evidence>
<feature type="non-terminal residue" evidence="2">
    <location>
        <position position="114"/>
    </location>
</feature>
<dbReference type="AlphaFoldDB" id="A0AAV5T9Y6"/>
<feature type="region of interest" description="Disordered" evidence="1">
    <location>
        <begin position="60"/>
        <end position="114"/>
    </location>
</feature>
<gene>
    <name evidence="2" type="ORF">PENTCL1PPCAC_14105</name>
</gene>
<evidence type="ECO:0000313" key="3">
    <source>
        <dbReference type="Proteomes" id="UP001432027"/>
    </source>
</evidence>